<evidence type="ECO:0000313" key="2">
    <source>
        <dbReference type="Proteomes" id="UP000789524"/>
    </source>
</evidence>
<proteinExistence type="predicted"/>
<dbReference type="EMBL" id="CAKASE010000062">
    <property type="protein sequence ID" value="CAG9569242.1"/>
    <property type="molecule type" value="Genomic_DNA"/>
</dbReference>
<reference evidence="1" key="1">
    <citation type="submission" date="2021-09" db="EMBL/GenBank/DDBJ databases">
        <authorList>
            <person name="Martin H S."/>
        </authorList>
    </citation>
    <scope>NUCLEOTIDE SEQUENCE</scope>
</reference>
<accession>A0A8J2QVB7</accession>
<name>A0A8J2QVB7_9NEOP</name>
<dbReference type="Proteomes" id="UP000789524">
    <property type="component" value="Unassembled WGS sequence"/>
</dbReference>
<keyword evidence="2" id="KW-1185">Reference proteome</keyword>
<organism evidence="1 2">
    <name type="scientific">Danaus chrysippus</name>
    <name type="common">African queen</name>
    <dbReference type="NCBI Taxonomy" id="151541"/>
    <lineage>
        <taxon>Eukaryota</taxon>
        <taxon>Metazoa</taxon>
        <taxon>Ecdysozoa</taxon>
        <taxon>Arthropoda</taxon>
        <taxon>Hexapoda</taxon>
        <taxon>Insecta</taxon>
        <taxon>Pterygota</taxon>
        <taxon>Neoptera</taxon>
        <taxon>Endopterygota</taxon>
        <taxon>Lepidoptera</taxon>
        <taxon>Glossata</taxon>
        <taxon>Ditrysia</taxon>
        <taxon>Papilionoidea</taxon>
        <taxon>Nymphalidae</taxon>
        <taxon>Danainae</taxon>
        <taxon>Danaini</taxon>
        <taxon>Danaina</taxon>
        <taxon>Danaus</taxon>
        <taxon>Anosia</taxon>
    </lineage>
</organism>
<comment type="caution">
    <text evidence="1">The sequence shown here is derived from an EMBL/GenBank/DDBJ whole genome shotgun (WGS) entry which is preliminary data.</text>
</comment>
<evidence type="ECO:0000313" key="1">
    <source>
        <dbReference type="EMBL" id="CAG9569242.1"/>
    </source>
</evidence>
<dbReference type="OrthoDB" id="7449785at2759"/>
<dbReference type="AlphaFoldDB" id="A0A8J2QVB7"/>
<protein>
    <submittedName>
        <fullName evidence="1">(African queen) hypothetical protein</fullName>
    </submittedName>
</protein>
<sequence>MNNQLIEKIIKSNGQTCPQFIYTNAALDVNVTREISKGLVKLIENTRENENPVSRRSILENIRNMCKNQPSGHADIDENITGLLIDVFQSRIPSSDDDIDKQLEAFLIRTSKEVSLNAYPETTNNPEVLKALINLNHGKDLSGAISKNIIYWNTEDIKFQGILKDVWDKFKNGYEMDIPEDLSIKARSEIERLLLENTLALLEETISTTDDFTPNNDILSLIKFCSNSPNCFQICTM</sequence>
<gene>
    <name evidence="1" type="ORF">DCHRY22_LOCUS8787</name>
</gene>